<evidence type="ECO:0000256" key="1">
    <source>
        <dbReference type="ARBA" id="ARBA00004141"/>
    </source>
</evidence>
<dbReference type="PANTHER" id="PTHR38480:SF1">
    <property type="entry name" value="SLR0254 PROTEIN"/>
    <property type="match status" value="1"/>
</dbReference>
<comment type="subcellular location">
    <subcellularLocation>
        <location evidence="1">Membrane</location>
        <topology evidence="1">Multi-pass membrane protein</topology>
    </subcellularLocation>
</comment>
<dbReference type="RefSeq" id="WP_268076903.1">
    <property type="nucleotide sequence ID" value="NZ_CP109967.1"/>
</dbReference>
<geneLocation type="plasmid" evidence="7 8">
    <name>pCadTS8_2</name>
</geneLocation>
<dbReference type="EMBL" id="CP109967">
    <property type="protein sequence ID" value="WAJ72188.1"/>
    <property type="molecule type" value="Genomic_DNA"/>
</dbReference>
<accession>A0ABY7ASE4</accession>
<dbReference type="PANTHER" id="PTHR38480">
    <property type="entry name" value="SLR0254 PROTEIN"/>
    <property type="match status" value="1"/>
</dbReference>
<keyword evidence="8" id="KW-1185">Reference proteome</keyword>
<proteinExistence type="predicted"/>
<evidence type="ECO:0000259" key="6">
    <source>
        <dbReference type="Pfam" id="PF06271"/>
    </source>
</evidence>
<evidence type="ECO:0000313" key="7">
    <source>
        <dbReference type="EMBL" id="WAJ72188.1"/>
    </source>
</evidence>
<evidence type="ECO:0000256" key="3">
    <source>
        <dbReference type="ARBA" id="ARBA00022989"/>
    </source>
</evidence>
<keyword evidence="2 5" id="KW-0812">Transmembrane</keyword>
<evidence type="ECO:0000256" key="5">
    <source>
        <dbReference type="SAM" id="Phobius"/>
    </source>
</evidence>
<reference evidence="7" key="1">
    <citation type="submission" date="2022-10" db="EMBL/GenBank/DDBJ databases">
        <title>Catenovulum adriacola sp. nov. isolated in the Harbour of Susak.</title>
        <authorList>
            <person name="Schoch T."/>
            <person name="Reich S.J."/>
            <person name="Stoeferle S."/>
            <person name="Flaiz M."/>
            <person name="Kazda M."/>
            <person name="Riedel C.U."/>
            <person name="Duerre P."/>
        </authorList>
    </citation>
    <scope>NUCLEOTIDE SEQUENCE</scope>
    <source>
        <strain evidence="7">TS8</strain>
        <plasmid evidence="7">pCadTS8_2</plasmid>
    </source>
</reference>
<evidence type="ECO:0000256" key="4">
    <source>
        <dbReference type="ARBA" id="ARBA00023136"/>
    </source>
</evidence>
<evidence type="ECO:0000256" key="2">
    <source>
        <dbReference type="ARBA" id="ARBA00022692"/>
    </source>
</evidence>
<name>A0ABY7ASE4_9ALTE</name>
<sequence length="227" mass="25358">MASVNINEQVQVETAEGIYIELQPAGIAVRTLAFSFDLLLRFAAFILIAIIGAFLGEFGTGLMLIVIFLLEWFYPILFEHYTGSTPGKKIFGLKVVYSNGLPLTLPGAMTRNLFRAIDFLPFGYLSGALSMLFTRRFQRIGDWVADTMVVYEPHTDTFNLSTTESQYQPPFLLTTQEQVAVIHFAERSEKLSASRASELADILKPALNTERDAKDCLKALANRYVGK</sequence>
<evidence type="ECO:0000313" key="8">
    <source>
        <dbReference type="Proteomes" id="UP001163726"/>
    </source>
</evidence>
<dbReference type="Pfam" id="PF06271">
    <property type="entry name" value="RDD"/>
    <property type="match status" value="1"/>
</dbReference>
<gene>
    <name evidence="7" type="ORF">OLW01_18080</name>
</gene>
<dbReference type="Proteomes" id="UP001163726">
    <property type="component" value="Plasmid pCadTS8_2"/>
</dbReference>
<keyword evidence="3 5" id="KW-1133">Transmembrane helix</keyword>
<feature type="domain" description="RDD" evidence="6">
    <location>
        <begin position="25"/>
        <end position="145"/>
    </location>
</feature>
<keyword evidence="7" id="KW-0614">Plasmid</keyword>
<organism evidence="7 8">
    <name type="scientific">Catenovulum adriaticum</name>
    <dbReference type="NCBI Taxonomy" id="2984846"/>
    <lineage>
        <taxon>Bacteria</taxon>
        <taxon>Pseudomonadati</taxon>
        <taxon>Pseudomonadota</taxon>
        <taxon>Gammaproteobacteria</taxon>
        <taxon>Alteromonadales</taxon>
        <taxon>Alteromonadaceae</taxon>
        <taxon>Catenovulum</taxon>
    </lineage>
</organism>
<feature type="transmembrane region" description="Helical" evidence="5">
    <location>
        <begin position="38"/>
        <end position="55"/>
    </location>
</feature>
<protein>
    <submittedName>
        <fullName evidence="7">RDD family protein</fullName>
    </submittedName>
</protein>
<dbReference type="InterPro" id="IPR010432">
    <property type="entry name" value="RDD"/>
</dbReference>
<keyword evidence="4 5" id="KW-0472">Membrane</keyword>